<dbReference type="GO" id="GO:0003723">
    <property type="term" value="F:RNA binding"/>
    <property type="evidence" value="ECO:0007669"/>
    <property type="project" value="UniProtKB-UniRule"/>
</dbReference>
<feature type="binding site" evidence="5">
    <location>
        <position position="254"/>
    </location>
    <ligand>
        <name>S-adenosyl-L-methionine</name>
        <dbReference type="ChEBI" id="CHEBI:59789"/>
    </ligand>
</feature>
<dbReference type="PRINTS" id="PR02008">
    <property type="entry name" value="RCMTFAMILY"/>
</dbReference>
<feature type="binding site" evidence="5">
    <location>
        <position position="302"/>
    </location>
    <ligand>
        <name>S-adenosyl-L-methionine</name>
        <dbReference type="ChEBI" id="CHEBI:59789"/>
    </ligand>
</feature>
<evidence type="ECO:0000256" key="1">
    <source>
        <dbReference type="ARBA" id="ARBA00022603"/>
    </source>
</evidence>
<evidence type="ECO:0000256" key="3">
    <source>
        <dbReference type="ARBA" id="ARBA00022691"/>
    </source>
</evidence>
<organism evidence="8">
    <name type="scientific">Rhodosorus marinus</name>
    <dbReference type="NCBI Taxonomy" id="101924"/>
    <lineage>
        <taxon>Eukaryota</taxon>
        <taxon>Rhodophyta</taxon>
        <taxon>Stylonematophyceae</taxon>
        <taxon>Stylonematales</taxon>
        <taxon>Stylonemataceae</taxon>
        <taxon>Rhodosorus</taxon>
    </lineage>
</organism>
<keyword evidence="3 5" id="KW-0949">S-adenosyl-L-methionine</keyword>
<dbReference type="InterPro" id="IPR049560">
    <property type="entry name" value="MeTrfase_RsmB-F_NOP2_cat"/>
</dbReference>
<dbReference type="AlphaFoldDB" id="A0A7S3EJ26"/>
<dbReference type="InterPro" id="IPR029063">
    <property type="entry name" value="SAM-dependent_MTases_sf"/>
</dbReference>
<dbReference type="GO" id="GO:0070475">
    <property type="term" value="P:rRNA base methylation"/>
    <property type="evidence" value="ECO:0007669"/>
    <property type="project" value="TreeGrafter"/>
</dbReference>
<dbReference type="PANTHER" id="PTHR22807">
    <property type="entry name" value="NOP2 YEAST -RELATED NOL1/NOP2/FMU SUN DOMAIN-CONTAINING"/>
    <property type="match status" value="1"/>
</dbReference>
<proteinExistence type="inferred from homology"/>
<dbReference type="InterPro" id="IPR001678">
    <property type="entry name" value="MeTrfase_RsmB-F_NOP2_dom"/>
</dbReference>
<name>A0A7S3EJ26_9RHOD</name>
<accession>A0A7S3EJ26</accession>
<evidence type="ECO:0000256" key="4">
    <source>
        <dbReference type="ARBA" id="ARBA00022884"/>
    </source>
</evidence>
<dbReference type="Gene3D" id="3.30.70.1170">
    <property type="entry name" value="Sun protein, domain 3"/>
    <property type="match status" value="1"/>
</dbReference>
<dbReference type="Pfam" id="PF01189">
    <property type="entry name" value="Methyltr_RsmB-F"/>
    <property type="match status" value="1"/>
</dbReference>
<keyword evidence="1 5" id="KW-0489">Methyltransferase</keyword>
<dbReference type="EMBL" id="HBHW01029576">
    <property type="protein sequence ID" value="CAE0054902.1"/>
    <property type="molecule type" value="Transcribed_RNA"/>
</dbReference>
<dbReference type="GO" id="GO:0008173">
    <property type="term" value="F:RNA methyltransferase activity"/>
    <property type="evidence" value="ECO:0007669"/>
    <property type="project" value="InterPro"/>
</dbReference>
<feature type="domain" description="SAM-dependent MTase RsmB/NOP-type" evidence="7">
    <location>
        <begin position="135"/>
        <end position="426"/>
    </location>
</feature>
<evidence type="ECO:0000256" key="6">
    <source>
        <dbReference type="SAM" id="MobiDB-lite"/>
    </source>
</evidence>
<gene>
    <name evidence="8" type="ORF">RMAR00112_LOCUS22931</name>
</gene>
<dbReference type="Gene3D" id="3.40.50.150">
    <property type="entry name" value="Vaccinia Virus protein VP39"/>
    <property type="match status" value="1"/>
</dbReference>
<feature type="region of interest" description="Disordered" evidence="6">
    <location>
        <begin position="434"/>
        <end position="479"/>
    </location>
</feature>
<keyword evidence="2 5" id="KW-0808">Transferase</keyword>
<feature type="compositionally biased region" description="Basic residues" evidence="6">
    <location>
        <begin position="464"/>
        <end position="479"/>
    </location>
</feature>
<dbReference type="GO" id="GO:0005730">
    <property type="term" value="C:nucleolus"/>
    <property type="evidence" value="ECO:0007669"/>
    <property type="project" value="TreeGrafter"/>
</dbReference>
<evidence type="ECO:0000313" key="8">
    <source>
        <dbReference type="EMBL" id="CAE0054902.1"/>
    </source>
</evidence>
<sequence length="479" mass="52905">MSNDSYEIAAEALSLAEARRGSLRGILFSLKGKSGRNWKSVYALAHETQRFHEVLQAAIEECSPVEELCEGLRDRKLWWLVRVLCYDATIGSGRKKVRSRKGSIARIVSKNANVLVDAIEAQHGGQWHNRNDLLGNGDDAKGLPRYARINLIKGTRERALSIYREEGYEVAVDEHIPNLLVFPSGTDLHSHETVGRGEVILQDKSSCMAAEAISPQRNWLVLDACAAPGNKTTHLASILSSMGSTIRPCVLALDRDEKRFQILKDRVKNAGAEDLVQCTRTDFLSIDPASKPFCDVKAIVLDPSCSGSGLVNRVSVSKSSDEEHVKRLDKLAHVQKLLLKHALSFPNVVIVSYSTCSIYREENEMVVASVLGDDVFVSGAWGLSRALPQWKNRGLENTFDESQMCIRTDPVLDNTNGFFLARFERAQPTPGQVLSVGAESKSPLAKQPEPSIGKPMPNLTKAGSGRKRRAKAWRRGIRP</sequence>
<evidence type="ECO:0000256" key="5">
    <source>
        <dbReference type="PROSITE-ProRule" id="PRU01023"/>
    </source>
</evidence>
<reference evidence="8" key="1">
    <citation type="submission" date="2021-01" db="EMBL/GenBank/DDBJ databases">
        <authorList>
            <person name="Corre E."/>
            <person name="Pelletier E."/>
            <person name="Niang G."/>
            <person name="Scheremetjew M."/>
            <person name="Finn R."/>
            <person name="Kale V."/>
            <person name="Holt S."/>
            <person name="Cochrane G."/>
            <person name="Meng A."/>
            <person name="Brown T."/>
            <person name="Cohen L."/>
        </authorList>
    </citation>
    <scope>NUCLEOTIDE SEQUENCE</scope>
    <source>
        <strain evidence="8">CCMP 769</strain>
    </source>
</reference>
<evidence type="ECO:0000256" key="2">
    <source>
        <dbReference type="ARBA" id="ARBA00022679"/>
    </source>
</evidence>
<comment type="similarity">
    <text evidence="5">Belongs to the class I-like SAM-binding methyltransferase superfamily. RsmB/NOP family.</text>
</comment>
<dbReference type="PANTHER" id="PTHR22807:SF4">
    <property type="entry name" value="28S RRNA (CYTOSINE-C(5))-METHYLTRANSFERASE"/>
    <property type="match status" value="1"/>
</dbReference>
<keyword evidence="4 5" id="KW-0694">RNA-binding</keyword>
<dbReference type="Pfam" id="PF21148">
    <property type="entry name" value="NSUN5_fdxn-like"/>
    <property type="match status" value="1"/>
</dbReference>
<dbReference type="SUPFAM" id="SSF53335">
    <property type="entry name" value="S-adenosyl-L-methionine-dependent methyltransferases"/>
    <property type="match status" value="1"/>
</dbReference>
<dbReference type="InterPro" id="IPR049561">
    <property type="entry name" value="NSUN5_7_fdxn-like"/>
</dbReference>
<feature type="binding site" evidence="5">
    <location>
        <begin position="225"/>
        <end position="231"/>
    </location>
    <ligand>
        <name>S-adenosyl-L-methionine</name>
        <dbReference type="ChEBI" id="CHEBI:59789"/>
    </ligand>
</feature>
<protein>
    <recommendedName>
        <fullName evidence="7">SAM-dependent MTase RsmB/NOP-type domain-containing protein</fullName>
    </recommendedName>
</protein>
<dbReference type="PROSITE" id="PS51686">
    <property type="entry name" value="SAM_MT_RSMB_NOP"/>
    <property type="match status" value="1"/>
</dbReference>
<dbReference type="InterPro" id="IPR023267">
    <property type="entry name" value="RCMT"/>
</dbReference>
<feature type="active site" description="Nucleophile" evidence="5">
    <location>
        <position position="356"/>
    </location>
</feature>
<evidence type="ECO:0000259" key="7">
    <source>
        <dbReference type="PROSITE" id="PS51686"/>
    </source>
</evidence>
<feature type="binding site" evidence="5">
    <location>
        <position position="282"/>
    </location>
    <ligand>
        <name>S-adenosyl-L-methionine</name>
        <dbReference type="ChEBI" id="CHEBI:59789"/>
    </ligand>
</feature>